<dbReference type="InterPro" id="IPR006311">
    <property type="entry name" value="TAT_signal"/>
</dbReference>
<evidence type="ECO:0000256" key="2">
    <source>
        <dbReference type="SAM" id="SignalP"/>
    </source>
</evidence>
<dbReference type="RefSeq" id="WP_164333666.1">
    <property type="nucleotide sequence ID" value="NZ_JAAGMD010000400.1"/>
</dbReference>
<evidence type="ECO:0008006" key="4">
    <source>
        <dbReference type="Google" id="ProtNLM"/>
    </source>
</evidence>
<feature type="signal peptide" evidence="2">
    <location>
        <begin position="1"/>
        <end position="37"/>
    </location>
</feature>
<dbReference type="PROSITE" id="PS51257">
    <property type="entry name" value="PROKAR_LIPOPROTEIN"/>
    <property type="match status" value="1"/>
</dbReference>
<proteinExistence type="predicted"/>
<name>A0A6G3QVE5_9ACTN</name>
<feature type="chain" id="PRO_5026137911" description="Secreted protein" evidence="2">
    <location>
        <begin position="38"/>
        <end position="246"/>
    </location>
</feature>
<feature type="region of interest" description="Disordered" evidence="1">
    <location>
        <begin position="34"/>
        <end position="61"/>
    </location>
</feature>
<gene>
    <name evidence="3" type="ORF">G3I53_14175</name>
</gene>
<dbReference type="AlphaFoldDB" id="A0A6G3QVE5"/>
<feature type="compositionally biased region" description="Basic and acidic residues" evidence="1">
    <location>
        <begin position="41"/>
        <end position="56"/>
    </location>
</feature>
<comment type="caution">
    <text evidence="3">The sequence shown here is derived from an EMBL/GenBank/DDBJ whole genome shotgun (WGS) entry which is preliminary data.</text>
</comment>
<keyword evidence="2" id="KW-0732">Signal</keyword>
<organism evidence="3">
    <name type="scientific">Streptomyces sp. SID14436</name>
    <dbReference type="NCBI Taxonomy" id="2706070"/>
    <lineage>
        <taxon>Bacteria</taxon>
        <taxon>Bacillati</taxon>
        <taxon>Actinomycetota</taxon>
        <taxon>Actinomycetes</taxon>
        <taxon>Kitasatosporales</taxon>
        <taxon>Streptomycetaceae</taxon>
        <taxon>Streptomyces</taxon>
    </lineage>
</organism>
<protein>
    <recommendedName>
        <fullName evidence="4">Secreted protein</fullName>
    </recommendedName>
</protein>
<evidence type="ECO:0000256" key="1">
    <source>
        <dbReference type="SAM" id="MobiDB-lite"/>
    </source>
</evidence>
<dbReference type="EMBL" id="JAAGMD010000400">
    <property type="protein sequence ID" value="NEA87160.1"/>
    <property type="molecule type" value="Genomic_DNA"/>
</dbReference>
<reference evidence="3" key="1">
    <citation type="submission" date="2020-01" db="EMBL/GenBank/DDBJ databases">
        <title>Insect and environment-associated Actinomycetes.</title>
        <authorList>
            <person name="Currrie C."/>
            <person name="Chevrette M."/>
            <person name="Carlson C."/>
            <person name="Stubbendieck R."/>
            <person name="Wendt-Pienkowski E."/>
        </authorList>
    </citation>
    <scope>NUCLEOTIDE SEQUENCE</scope>
    <source>
        <strain evidence="3">SID14436</strain>
    </source>
</reference>
<sequence>MSSMSRRSATKRMLGLAGAGAFLACGGTALLATPATAADGGRPRKGPEALRKEQARIHSGTTSVNGWEMQRSVNSGGHIWTRPVPGTGMRIDVRIGAVERVLVHLVQRFHYEIRALGPGDVTGWCAPGTVRKGLPESNRASGTAVTILPGHYPPGASGGFLPLETAVVRDVLAELEGTVRWGGDDPKPDESLFSLDVPPGDARLEKVAARLKDWRTTPGAGPGTTVDIRSSGRRAKAGQLRARQTA</sequence>
<dbReference type="PROSITE" id="PS51318">
    <property type="entry name" value="TAT"/>
    <property type="match status" value="1"/>
</dbReference>
<feature type="region of interest" description="Disordered" evidence="1">
    <location>
        <begin position="213"/>
        <end position="246"/>
    </location>
</feature>
<evidence type="ECO:0000313" key="3">
    <source>
        <dbReference type="EMBL" id="NEA87160.1"/>
    </source>
</evidence>
<accession>A0A6G3QVE5</accession>